<organism evidence="2 3">
    <name type="scientific">Actinophytocola glycyrrhizae</name>
    <dbReference type="NCBI Taxonomy" id="2044873"/>
    <lineage>
        <taxon>Bacteria</taxon>
        <taxon>Bacillati</taxon>
        <taxon>Actinomycetota</taxon>
        <taxon>Actinomycetes</taxon>
        <taxon>Pseudonocardiales</taxon>
        <taxon>Pseudonocardiaceae</taxon>
    </lineage>
</organism>
<keyword evidence="3" id="KW-1185">Reference proteome</keyword>
<feature type="region of interest" description="Disordered" evidence="1">
    <location>
        <begin position="23"/>
        <end position="45"/>
    </location>
</feature>
<gene>
    <name evidence="2" type="ORF">ACFPCV_34755</name>
</gene>
<evidence type="ECO:0000313" key="2">
    <source>
        <dbReference type="EMBL" id="MFC4858687.1"/>
    </source>
</evidence>
<evidence type="ECO:0000313" key="3">
    <source>
        <dbReference type="Proteomes" id="UP001595859"/>
    </source>
</evidence>
<comment type="caution">
    <text evidence="2">The sequence shown here is derived from an EMBL/GenBank/DDBJ whole genome shotgun (WGS) entry which is preliminary data.</text>
</comment>
<dbReference type="EMBL" id="JBHSIS010000024">
    <property type="protein sequence ID" value="MFC4858687.1"/>
    <property type="molecule type" value="Genomic_DNA"/>
</dbReference>
<dbReference type="InterPro" id="IPR027417">
    <property type="entry name" value="P-loop_NTPase"/>
</dbReference>
<protein>
    <recommendedName>
        <fullName evidence="4">Hpr(Ser) kinase/phosphatase</fullName>
    </recommendedName>
</protein>
<name>A0ABV9SBJ9_9PSEU</name>
<dbReference type="Gene3D" id="3.40.50.300">
    <property type="entry name" value="P-loop containing nucleotide triphosphate hydrolases"/>
    <property type="match status" value="1"/>
</dbReference>
<dbReference type="SUPFAM" id="SSF53795">
    <property type="entry name" value="PEP carboxykinase-like"/>
    <property type="match status" value="1"/>
</dbReference>
<dbReference type="Proteomes" id="UP001595859">
    <property type="component" value="Unassembled WGS sequence"/>
</dbReference>
<feature type="compositionally biased region" description="Basic and acidic residues" evidence="1">
    <location>
        <begin position="33"/>
        <end position="45"/>
    </location>
</feature>
<accession>A0ABV9SBJ9</accession>
<reference evidence="3" key="1">
    <citation type="journal article" date="2019" name="Int. J. Syst. Evol. Microbiol.">
        <title>The Global Catalogue of Microorganisms (GCM) 10K type strain sequencing project: providing services to taxonomists for standard genome sequencing and annotation.</title>
        <authorList>
            <consortium name="The Broad Institute Genomics Platform"/>
            <consortium name="The Broad Institute Genome Sequencing Center for Infectious Disease"/>
            <person name="Wu L."/>
            <person name="Ma J."/>
        </authorList>
    </citation>
    <scope>NUCLEOTIDE SEQUENCE [LARGE SCALE GENOMIC DNA]</scope>
    <source>
        <strain evidence="3">ZS-22-S1</strain>
    </source>
</reference>
<sequence length="304" mass="32647">MTHRYHAYGLGIRSDVPLPLPPGTGAPNLVLRRGPDREIPHERPPGERLAEVARPDHSIFYTLARGPRTVLRYPGLCDFDGDDKLERVTVHLHPGADDGLLPVLISGAVLAVHLMLHHALVLHASAVRVDDGAVAFVGSSGMGKSTLAAALCALGCALVSDDLLRVDNGMVHPGGTENRLRENARELATGDTYETADGRLALRPRTLVDAPLPLAACVIPRPSREVRAVALRRLGAAEALLRLSRYPRVLGWRDAASMAATFQGLGDLVERVPVFEATIPWGPPFEEGVLADLLAALHPLDQRA</sequence>
<proteinExistence type="predicted"/>
<dbReference type="RefSeq" id="WP_378061312.1">
    <property type="nucleotide sequence ID" value="NZ_JBHSIS010000024.1"/>
</dbReference>
<evidence type="ECO:0008006" key="4">
    <source>
        <dbReference type="Google" id="ProtNLM"/>
    </source>
</evidence>
<evidence type="ECO:0000256" key="1">
    <source>
        <dbReference type="SAM" id="MobiDB-lite"/>
    </source>
</evidence>